<keyword evidence="8 12" id="KW-0862">Zinc</keyword>
<keyword evidence="7 12" id="KW-0547">Nucleotide-binding</keyword>
<reference evidence="14 15" key="1">
    <citation type="submission" date="2012-06" db="EMBL/GenBank/DDBJ databases">
        <title>The complete chromosome of genome of Turneriella parva DSM 21527.</title>
        <authorList>
            <consortium name="US DOE Joint Genome Institute (JGI-PGF)"/>
            <person name="Lucas S."/>
            <person name="Han J."/>
            <person name="Lapidus A."/>
            <person name="Bruce D."/>
            <person name="Goodwin L."/>
            <person name="Pitluck S."/>
            <person name="Peters L."/>
            <person name="Kyrpides N."/>
            <person name="Mavromatis K."/>
            <person name="Ivanova N."/>
            <person name="Mikhailova N."/>
            <person name="Chertkov O."/>
            <person name="Detter J.C."/>
            <person name="Tapia R."/>
            <person name="Han C."/>
            <person name="Land M."/>
            <person name="Hauser L."/>
            <person name="Markowitz V."/>
            <person name="Cheng J.-F."/>
            <person name="Hugenholtz P."/>
            <person name="Woyke T."/>
            <person name="Wu D."/>
            <person name="Gronow S."/>
            <person name="Wellnitz S."/>
            <person name="Brambilla E."/>
            <person name="Klenk H.-P."/>
            <person name="Eisen J.A."/>
        </authorList>
    </citation>
    <scope>NUCLEOTIDE SEQUENCE [LARGE SCALE GENOMIC DNA]</scope>
    <source>
        <strain evidence="15">ATCC BAA-1111 / DSM 21527 / NCTC 11395 / H</strain>
    </source>
</reference>
<keyword evidence="10 12" id="KW-0648">Protein biosynthesis</keyword>
<evidence type="ECO:0000256" key="2">
    <source>
        <dbReference type="ARBA" id="ARBA00005594"/>
    </source>
</evidence>
<dbReference type="InterPro" id="IPR056411">
    <property type="entry name" value="CysS_C"/>
</dbReference>
<dbReference type="Gene3D" id="1.20.120.1910">
    <property type="entry name" value="Cysteine-tRNA ligase, C-terminal anti-codon recognition domain"/>
    <property type="match status" value="1"/>
</dbReference>
<dbReference type="HAMAP" id="MF_00041">
    <property type="entry name" value="Cys_tRNA_synth"/>
    <property type="match status" value="1"/>
</dbReference>
<keyword evidence="11 12" id="KW-0030">Aminoacyl-tRNA synthetase</keyword>
<dbReference type="SUPFAM" id="SSF52374">
    <property type="entry name" value="Nucleotidylyl transferase"/>
    <property type="match status" value="1"/>
</dbReference>
<comment type="similarity">
    <text evidence="2 12">Belongs to the class-I aminoacyl-tRNA synthetase family.</text>
</comment>
<dbReference type="RefSeq" id="WP_014801795.1">
    <property type="nucleotide sequence ID" value="NC_018020.1"/>
</dbReference>
<dbReference type="STRING" id="869212.Turpa_0625"/>
<name>I4B1X0_TURPD</name>
<evidence type="ECO:0000256" key="5">
    <source>
        <dbReference type="ARBA" id="ARBA00022598"/>
    </source>
</evidence>
<dbReference type="SMART" id="SM00840">
    <property type="entry name" value="DALR_2"/>
    <property type="match status" value="1"/>
</dbReference>
<dbReference type="PANTHER" id="PTHR10890">
    <property type="entry name" value="CYSTEINYL-TRNA SYNTHETASE"/>
    <property type="match status" value="1"/>
</dbReference>
<comment type="subcellular location">
    <subcellularLocation>
        <location evidence="1 12">Cytoplasm</location>
    </subcellularLocation>
</comment>
<organism evidence="14 15">
    <name type="scientific">Turneriella parva (strain ATCC BAA-1111 / DSM 21527 / NCTC 11395 / H)</name>
    <name type="common">Leptospira parva</name>
    <dbReference type="NCBI Taxonomy" id="869212"/>
    <lineage>
        <taxon>Bacteria</taxon>
        <taxon>Pseudomonadati</taxon>
        <taxon>Spirochaetota</taxon>
        <taxon>Spirochaetia</taxon>
        <taxon>Leptospirales</taxon>
        <taxon>Leptospiraceae</taxon>
        <taxon>Turneriella</taxon>
    </lineage>
</organism>
<dbReference type="InterPro" id="IPR015273">
    <property type="entry name" value="Cys-tRNA-synt_Ia_DALR"/>
</dbReference>
<keyword evidence="6 12" id="KW-0479">Metal-binding</keyword>
<dbReference type="Gene3D" id="3.40.50.620">
    <property type="entry name" value="HUPs"/>
    <property type="match status" value="1"/>
</dbReference>
<proteinExistence type="inferred from homology"/>
<dbReference type="CDD" id="cd00672">
    <property type="entry name" value="CysRS_core"/>
    <property type="match status" value="1"/>
</dbReference>
<keyword evidence="9 12" id="KW-0067">ATP-binding</keyword>
<dbReference type="InterPro" id="IPR014729">
    <property type="entry name" value="Rossmann-like_a/b/a_fold"/>
</dbReference>
<feature type="binding site" evidence="12">
    <location>
        <position position="218"/>
    </location>
    <ligand>
        <name>Zn(2+)</name>
        <dbReference type="ChEBI" id="CHEBI:29105"/>
    </ligand>
</feature>
<dbReference type="InterPro" id="IPR009080">
    <property type="entry name" value="tRNAsynth_Ia_anticodon-bd"/>
</dbReference>
<evidence type="ECO:0000256" key="9">
    <source>
        <dbReference type="ARBA" id="ARBA00022840"/>
    </source>
</evidence>
<feature type="domain" description="Cysteinyl-tRNA synthetase class Ia DALR" evidence="13">
    <location>
        <begin position="360"/>
        <end position="426"/>
    </location>
</feature>
<dbReference type="SUPFAM" id="SSF47323">
    <property type="entry name" value="Anticodon-binding domain of a subclass of class I aminoacyl-tRNA synthetases"/>
    <property type="match status" value="1"/>
</dbReference>
<feature type="binding site" evidence="12">
    <location>
        <position position="26"/>
    </location>
    <ligand>
        <name>Zn(2+)</name>
        <dbReference type="ChEBI" id="CHEBI:29105"/>
    </ligand>
</feature>
<feature type="binding site" evidence="12">
    <location>
        <position position="247"/>
    </location>
    <ligand>
        <name>Zn(2+)</name>
        <dbReference type="ChEBI" id="CHEBI:29105"/>
    </ligand>
</feature>
<dbReference type="GO" id="GO:0005524">
    <property type="term" value="F:ATP binding"/>
    <property type="evidence" value="ECO:0007669"/>
    <property type="project" value="UniProtKB-UniRule"/>
</dbReference>
<dbReference type="GO" id="GO:0006423">
    <property type="term" value="P:cysteinyl-tRNA aminoacylation"/>
    <property type="evidence" value="ECO:0007669"/>
    <property type="project" value="UniProtKB-UniRule"/>
</dbReference>
<dbReference type="OrthoDB" id="9815130at2"/>
<evidence type="ECO:0000256" key="10">
    <source>
        <dbReference type="ARBA" id="ARBA00022917"/>
    </source>
</evidence>
<protein>
    <recommendedName>
        <fullName evidence="12">Cysteine--tRNA ligase</fullName>
        <ecNumber evidence="12">6.1.1.16</ecNumber>
    </recommendedName>
    <alternativeName>
        <fullName evidence="12">Cysteinyl-tRNA synthetase</fullName>
        <shortName evidence="12">CysRS</shortName>
    </alternativeName>
</protein>
<evidence type="ECO:0000313" key="15">
    <source>
        <dbReference type="Proteomes" id="UP000006048"/>
    </source>
</evidence>
<dbReference type="PANTHER" id="PTHR10890:SF3">
    <property type="entry name" value="CYSTEINE--TRNA LIGASE, CYTOPLASMIC"/>
    <property type="match status" value="1"/>
</dbReference>
<dbReference type="EMBL" id="CP002959">
    <property type="protein sequence ID" value="AFM11277.1"/>
    <property type="molecule type" value="Genomic_DNA"/>
</dbReference>
<evidence type="ECO:0000256" key="4">
    <source>
        <dbReference type="ARBA" id="ARBA00022490"/>
    </source>
</evidence>
<dbReference type="InterPro" id="IPR015803">
    <property type="entry name" value="Cys-tRNA-ligase"/>
</dbReference>
<comment type="cofactor">
    <cofactor evidence="12">
        <name>Zn(2+)</name>
        <dbReference type="ChEBI" id="CHEBI:29105"/>
    </cofactor>
    <text evidence="12">Binds 1 zinc ion per subunit.</text>
</comment>
<dbReference type="InterPro" id="IPR032678">
    <property type="entry name" value="tRNA-synt_1_cat_dom"/>
</dbReference>
<dbReference type="GO" id="GO:0008270">
    <property type="term" value="F:zinc ion binding"/>
    <property type="evidence" value="ECO:0007669"/>
    <property type="project" value="UniProtKB-UniRule"/>
</dbReference>
<sequence length="475" mass="53534">MHIQLFNTLSKQKETVSSREVKIYSCGPTVYNYAHIGNFRSYLFADVLNRTLRLAGYQVQHAMNLTDVDDKTIKGAIALSEKEPGKYADLKQALAAYTEPYTEAFFADLKTLNVCKFDFHPRATDYIPAMLDLVDRLIAQGVAYEQDGSVYYRISEKKDYGKLSRIDLEKNKTGTRYNTDEYDKDDVRDFVLWKAEGKEGVHWHSSHGDGRPGWHLECSAMIHEIFKGAIDIHTGGVDLIFPHHENEIAQSESGYGDGFVKHWVHCEHLLVDNKKMSKSAGNFYTLRDLLAQGRRPEVIRYFLLAAHYSQKVNYTADALHQAEAGVEKFYGLLARLDRLQKIDAAADATLAATAKEAREKFMAELADDLNTPRALAVVLEFIRAANTNIDAKNDQLSSADLEVIRQTLTYFDQVLGLIDLMPKAQVGDDLQQLLAERNAARAAKDFKRADALRDQLLAAGYKILDTKSGSHLEKV</sequence>
<evidence type="ECO:0000256" key="12">
    <source>
        <dbReference type="HAMAP-Rule" id="MF_00041"/>
    </source>
</evidence>
<dbReference type="GO" id="GO:0005829">
    <property type="term" value="C:cytosol"/>
    <property type="evidence" value="ECO:0007669"/>
    <property type="project" value="TreeGrafter"/>
</dbReference>
<dbReference type="AlphaFoldDB" id="I4B1X0"/>
<evidence type="ECO:0000256" key="8">
    <source>
        <dbReference type="ARBA" id="ARBA00022833"/>
    </source>
</evidence>
<gene>
    <name evidence="12" type="primary">cysS</name>
    <name evidence="14" type="ordered locus">Turpa_0625</name>
</gene>
<evidence type="ECO:0000313" key="14">
    <source>
        <dbReference type="EMBL" id="AFM11277.1"/>
    </source>
</evidence>
<dbReference type="Proteomes" id="UP000006048">
    <property type="component" value="Chromosome"/>
</dbReference>
<evidence type="ECO:0000256" key="6">
    <source>
        <dbReference type="ARBA" id="ARBA00022723"/>
    </source>
</evidence>
<comment type="catalytic activity">
    <reaction evidence="12">
        <text>tRNA(Cys) + L-cysteine + ATP = L-cysteinyl-tRNA(Cys) + AMP + diphosphate</text>
        <dbReference type="Rhea" id="RHEA:17773"/>
        <dbReference type="Rhea" id="RHEA-COMP:9661"/>
        <dbReference type="Rhea" id="RHEA-COMP:9679"/>
        <dbReference type="ChEBI" id="CHEBI:30616"/>
        <dbReference type="ChEBI" id="CHEBI:33019"/>
        <dbReference type="ChEBI" id="CHEBI:35235"/>
        <dbReference type="ChEBI" id="CHEBI:78442"/>
        <dbReference type="ChEBI" id="CHEBI:78517"/>
        <dbReference type="ChEBI" id="CHEBI:456215"/>
        <dbReference type="EC" id="6.1.1.16"/>
    </reaction>
</comment>
<dbReference type="NCBIfam" id="TIGR00435">
    <property type="entry name" value="cysS"/>
    <property type="match status" value="1"/>
</dbReference>
<evidence type="ECO:0000256" key="3">
    <source>
        <dbReference type="ARBA" id="ARBA00011245"/>
    </source>
</evidence>
<feature type="binding site" evidence="12">
    <location>
        <position position="278"/>
    </location>
    <ligand>
        <name>ATP</name>
        <dbReference type="ChEBI" id="CHEBI:30616"/>
    </ligand>
</feature>
<evidence type="ECO:0000259" key="13">
    <source>
        <dbReference type="SMART" id="SM00840"/>
    </source>
</evidence>
<dbReference type="EC" id="6.1.1.16" evidence="12"/>
<dbReference type="PATRIC" id="fig|869212.3.peg.599"/>
<keyword evidence="15" id="KW-1185">Reference proteome</keyword>
<comment type="subunit">
    <text evidence="3 12">Monomer.</text>
</comment>
<keyword evidence="4 12" id="KW-0963">Cytoplasm</keyword>
<dbReference type="Pfam" id="PF09190">
    <property type="entry name" value="DALR_2"/>
    <property type="match status" value="1"/>
</dbReference>
<evidence type="ECO:0000256" key="1">
    <source>
        <dbReference type="ARBA" id="ARBA00004496"/>
    </source>
</evidence>
<dbReference type="PRINTS" id="PR00983">
    <property type="entry name" value="TRNASYNTHCYS"/>
</dbReference>
<accession>I4B1X0</accession>
<keyword evidence="5 12" id="KW-0436">Ligase</keyword>
<feature type="binding site" evidence="12">
    <location>
        <position position="243"/>
    </location>
    <ligand>
        <name>Zn(2+)</name>
        <dbReference type="ChEBI" id="CHEBI:29105"/>
    </ligand>
</feature>
<evidence type="ECO:0000256" key="11">
    <source>
        <dbReference type="ARBA" id="ARBA00023146"/>
    </source>
</evidence>
<dbReference type="HOGENOM" id="CLU_013528_0_1_12"/>
<dbReference type="Pfam" id="PF01406">
    <property type="entry name" value="tRNA-synt_1e"/>
    <property type="match status" value="1"/>
</dbReference>
<dbReference type="Pfam" id="PF23493">
    <property type="entry name" value="CysS_C"/>
    <property type="match status" value="1"/>
</dbReference>
<dbReference type="KEGG" id="tpx:Turpa_0625"/>
<dbReference type="InterPro" id="IPR024909">
    <property type="entry name" value="Cys-tRNA/MSH_ligase"/>
</dbReference>
<evidence type="ECO:0000256" key="7">
    <source>
        <dbReference type="ARBA" id="ARBA00022741"/>
    </source>
</evidence>
<feature type="short sequence motif" description="'KMSKS' region" evidence="12">
    <location>
        <begin position="275"/>
        <end position="279"/>
    </location>
</feature>
<dbReference type="GO" id="GO:0004817">
    <property type="term" value="F:cysteine-tRNA ligase activity"/>
    <property type="evidence" value="ECO:0007669"/>
    <property type="project" value="UniProtKB-UniRule"/>
</dbReference>
<feature type="short sequence motif" description="'HIGH' region" evidence="12">
    <location>
        <begin position="28"/>
        <end position="38"/>
    </location>
</feature>